<gene>
    <name evidence="2" type="ORF">DPMN_145708</name>
</gene>
<accession>A0A9D4J1M5</accession>
<evidence type="ECO:0000256" key="1">
    <source>
        <dbReference type="SAM" id="MobiDB-lite"/>
    </source>
</evidence>
<organism evidence="2 3">
    <name type="scientific">Dreissena polymorpha</name>
    <name type="common">Zebra mussel</name>
    <name type="synonym">Mytilus polymorpha</name>
    <dbReference type="NCBI Taxonomy" id="45954"/>
    <lineage>
        <taxon>Eukaryota</taxon>
        <taxon>Metazoa</taxon>
        <taxon>Spiralia</taxon>
        <taxon>Lophotrochozoa</taxon>
        <taxon>Mollusca</taxon>
        <taxon>Bivalvia</taxon>
        <taxon>Autobranchia</taxon>
        <taxon>Heteroconchia</taxon>
        <taxon>Euheterodonta</taxon>
        <taxon>Imparidentia</taxon>
        <taxon>Neoheterodontei</taxon>
        <taxon>Myida</taxon>
        <taxon>Dreissenoidea</taxon>
        <taxon>Dreissenidae</taxon>
        <taxon>Dreissena</taxon>
    </lineage>
</organism>
<name>A0A9D4J1M5_DREPO</name>
<dbReference type="Proteomes" id="UP000828390">
    <property type="component" value="Unassembled WGS sequence"/>
</dbReference>
<dbReference type="EMBL" id="JAIWYP010000007">
    <property type="protein sequence ID" value="KAH3792217.1"/>
    <property type="molecule type" value="Genomic_DNA"/>
</dbReference>
<reference evidence="2" key="1">
    <citation type="journal article" date="2019" name="bioRxiv">
        <title>The Genome of the Zebra Mussel, Dreissena polymorpha: A Resource for Invasive Species Research.</title>
        <authorList>
            <person name="McCartney M.A."/>
            <person name="Auch B."/>
            <person name="Kono T."/>
            <person name="Mallez S."/>
            <person name="Zhang Y."/>
            <person name="Obille A."/>
            <person name="Becker A."/>
            <person name="Abrahante J.E."/>
            <person name="Garbe J."/>
            <person name="Badalamenti J.P."/>
            <person name="Herman A."/>
            <person name="Mangelson H."/>
            <person name="Liachko I."/>
            <person name="Sullivan S."/>
            <person name="Sone E.D."/>
            <person name="Koren S."/>
            <person name="Silverstein K.A.T."/>
            <person name="Beckman K.B."/>
            <person name="Gohl D.M."/>
        </authorList>
    </citation>
    <scope>NUCLEOTIDE SEQUENCE</scope>
    <source>
        <strain evidence="2">Duluth1</strain>
        <tissue evidence="2">Whole animal</tissue>
    </source>
</reference>
<proteinExistence type="predicted"/>
<feature type="compositionally biased region" description="Polar residues" evidence="1">
    <location>
        <begin position="58"/>
        <end position="67"/>
    </location>
</feature>
<reference evidence="2" key="2">
    <citation type="submission" date="2020-11" db="EMBL/GenBank/DDBJ databases">
        <authorList>
            <person name="McCartney M.A."/>
            <person name="Auch B."/>
            <person name="Kono T."/>
            <person name="Mallez S."/>
            <person name="Becker A."/>
            <person name="Gohl D.M."/>
            <person name="Silverstein K.A.T."/>
            <person name="Koren S."/>
            <person name="Bechman K.B."/>
            <person name="Herman A."/>
            <person name="Abrahante J.E."/>
            <person name="Garbe J."/>
        </authorList>
    </citation>
    <scope>NUCLEOTIDE SEQUENCE</scope>
    <source>
        <strain evidence="2">Duluth1</strain>
        <tissue evidence="2">Whole animal</tissue>
    </source>
</reference>
<comment type="caution">
    <text evidence="2">The sequence shown here is derived from an EMBL/GenBank/DDBJ whole genome shotgun (WGS) entry which is preliminary data.</text>
</comment>
<protein>
    <submittedName>
        <fullName evidence="2">Uncharacterized protein</fullName>
    </submittedName>
</protein>
<keyword evidence="3" id="KW-1185">Reference proteome</keyword>
<dbReference type="AlphaFoldDB" id="A0A9D4J1M5"/>
<evidence type="ECO:0000313" key="3">
    <source>
        <dbReference type="Proteomes" id="UP000828390"/>
    </source>
</evidence>
<feature type="region of interest" description="Disordered" evidence="1">
    <location>
        <begin position="53"/>
        <end position="73"/>
    </location>
</feature>
<evidence type="ECO:0000313" key="2">
    <source>
        <dbReference type="EMBL" id="KAH3792217.1"/>
    </source>
</evidence>
<sequence>MEYPWKRRTCNCFKTQLQPALQSGEAQYQLAIQALELDSTLSVLEPKAFANSLDPDETQQNMASHQDPNCLLF</sequence>